<accession>A0A0A7G0R9</accession>
<feature type="domain" description="ABC transporter" evidence="5">
    <location>
        <begin position="6"/>
        <end position="245"/>
    </location>
</feature>
<dbReference type="InterPro" id="IPR003593">
    <property type="entry name" value="AAA+_ATPase"/>
</dbReference>
<evidence type="ECO:0000256" key="1">
    <source>
        <dbReference type="ARBA" id="ARBA00005417"/>
    </source>
</evidence>
<gene>
    <name evidence="6" type="ORF">U729_2335</name>
</gene>
<dbReference type="InterPro" id="IPR027417">
    <property type="entry name" value="P-loop_NTPase"/>
</dbReference>
<name>A0A0A7G0R9_9CLOT</name>
<evidence type="ECO:0000313" key="6">
    <source>
        <dbReference type="EMBL" id="AIY84681.1"/>
    </source>
</evidence>
<dbReference type="PROSITE" id="PS00211">
    <property type="entry name" value="ABC_TRANSPORTER_1"/>
    <property type="match status" value="1"/>
</dbReference>
<keyword evidence="2" id="KW-0813">Transport</keyword>
<dbReference type="Gene3D" id="3.40.50.300">
    <property type="entry name" value="P-loop containing nucleotide triphosphate hydrolases"/>
    <property type="match status" value="1"/>
</dbReference>
<keyword evidence="7" id="KW-1185">Reference proteome</keyword>
<evidence type="ECO:0000259" key="5">
    <source>
        <dbReference type="PROSITE" id="PS50893"/>
    </source>
</evidence>
<dbReference type="InterPro" id="IPR017871">
    <property type="entry name" value="ABC_transporter-like_CS"/>
</dbReference>
<dbReference type="GO" id="GO:0016887">
    <property type="term" value="F:ATP hydrolysis activity"/>
    <property type="evidence" value="ECO:0007669"/>
    <property type="project" value="InterPro"/>
</dbReference>
<protein>
    <submittedName>
        <fullName evidence="6">ABC transporter family protein</fullName>
    </submittedName>
</protein>
<keyword evidence="3" id="KW-0547">Nucleotide-binding</keyword>
<dbReference type="FunFam" id="3.40.50.300:FF:000032">
    <property type="entry name" value="Export ABC transporter ATP-binding protein"/>
    <property type="match status" value="1"/>
</dbReference>
<reference evidence="6 7" key="1">
    <citation type="journal article" date="2015" name="Infect. Genet. Evol.">
        <title>Genomic sequences of six botulinum neurotoxin-producing strains representing three clostridial species illustrate the mobility and diversity of botulinum neurotoxin genes.</title>
        <authorList>
            <person name="Smith T.J."/>
            <person name="Hill K.K."/>
            <person name="Xie G."/>
            <person name="Foley B.T."/>
            <person name="Williamson C.H."/>
            <person name="Foster J.T."/>
            <person name="Johnson S.L."/>
            <person name="Chertkov O."/>
            <person name="Teshima H."/>
            <person name="Gibbons H.S."/>
            <person name="Johnsky L.A."/>
            <person name="Karavis M.A."/>
            <person name="Smith L.A."/>
        </authorList>
    </citation>
    <scope>NUCLEOTIDE SEQUENCE [LARGE SCALE GENOMIC DNA]</scope>
    <source>
        <strain evidence="6 7">Sullivan</strain>
    </source>
</reference>
<dbReference type="PANTHER" id="PTHR42798">
    <property type="entry name" value="LIPOPROTEIN-RELEASING SYSTEM ATP-BINDING PROTEIN LOLD"/>
    <property type="match status" value="1"/>
</dbReference>
<evidence type="ECO:0000256" key="2">
    <source>
        <dbReference type="ARBA" id="ARBA00022448"/>
    </source>
</evidence>
<dbReference type="OrthoDB" id="9791546at2"/>
<dbReference type="GO" id="GO:0098796">
    <property type="term" value="C:membrane protein complex"/>
    <property type="evidence" value="ECO:0007669"/>
    <property type="project" value="UniProtKB-ARBA"/>
</dbReference>
<evidence type="ECO:0000256" key="3">
    <source>
        <dbReference type="ARBA" id="ARBA00022741"/>
    </source>
</evidence>
<dbReference type="AlphaFoldDB" id="A0A0A7G0R9"/>
<dbReference type="HOGENOM" id="CLU_000604_1_22_9"/>
<comment type="similarity">
    <text evidence="1">Belongs to the ABC transporter superfamily.</text>
</comment>
<dbReference type="RefSeq" id="WP_039315152.1">
    <property type="nucleotide sequence ID" value="NZ_CP006905.1"/>
</dbReference>
<evidence type="ECO:0000313" key="7">
    <source>
        <dbReference type="Proteomes" id="UP000030635"/>
    </source>
</evidence>
<dbReference type="KEGG" id="cbv:U729_2335"/>
<dbReference type="GO" id="GO:0022857">
    <property type="term" value="F:transmembrane transporter activity"/>
    <property type="evidence" value="ECO:0007669"/>
    <property type="project" value="UniProtKB-ARBA"/>
</dbReference>
<dbReference type="PROSITE" id="PS50893">
    <property type="entry name" value="ABC_TRANSPORTER_2"/>
    <property type="match status" value="1"/>
</dbReference>
<dbReference type="GO" id="GO:0005524">
    <property type="term" value="F:ATP binding"/>
    <property type="evidence" value="ECO:0007669"/>
    <property type="project" value="UniProtKB-KW"/>
</dbReference>
<dbReference type="InterPro" id="IPR017911">
    <property type="entry name" value="MacB-like_ATP-bd"/>
</dbReference>
<dbReference type="SMART" id="SM00382">
    <property type="entry name" value="AAA"/>
    <property type="match status" value="1"/>
</dbReference>
<evidence type="ECO:0000256" key="4">
    <source>
        <dbReference type="ARBA" id="ARBA00022840"/>
    </source>
</evidence>
<proteinExistence type="inferred from homology"/>
<dbReference type="Pfam" id="PF00005">
    <property type="entry name" value="ABC_tran"/>
    <property type="match status" value="1"/>
</dbReference>
<sequence length="266" mass="29644">MSNEILVAKEIEKIYGVGENSFNALNKVSLKVCKGDFIGIMGPSGAGKSTLINILATLDVPTRGKVLINGKNVMGMNDTDLSEFRRENIGFIFQDFNLLDTLTIKDNILSSVILSGLEKEECDKRLSDVSRKMDIEGILDKYPSECSGGQKQRAAVCRALITNPQMIVADEPTGALDTKNSNELLRLLSKLNKEDNITILIVTHDAIIGSYCKELLMIRDGRIDAKLTRDGSSQFDFYQEVIKETSRECEELFINDEVKANYEYNI</sequence>
<keyword evidence="4" id="KW-0067">ATP-binding</keyword>
<dbReference type="EMBL" id="CP006905">
    <property type="protein sequence ID" value="AIY84681.1"/>
    <property type="molecule type" value="Genomic_DNA"/>
</dbReference>
<dbReference type="PANTHER" id="PTHR42798:SF7">
    <property type="entry name" value="ALPHA-D-RIBOSE 1-METHYLPHOSPHONATE 5-TRIPHOSPHATE SYNTHASE SUBUNIT PHNL"/>
    <property type="match status" value="1"/>
</dbReference>
<dbReference type="CDD" id="cd03255">
    <property type="entry name" value="ABC_MJ0796_LolCDE_FtsE"/>
    <property type="match status" value="1"/>
</dbReference>
<dbReference type="Proteomes" id="UP000030635">
    <property type="component" value="Chromosome"/>
</dbReference>
<dbReference type="eggNOG" id="COG1136">
    <property type="taxonomic scope" value="Bacteria"/>
</dbReference>
<dbReference type="SUPFAM" id="SSF52540">
    <property type="entry name" value="P-loop containing nucleoside triphosphate hydrolases"/>
    <property type="match status" value="1"/>
</dbReference>
<organism evidence="6 7">
    <name type="scientific">Clostridium baratii str. Sullivan</name>
    <dbReference type="NCBI Taxonomy" id="1415775"/>
    <lineage>
        <taxon>Bacteria</taxon>
        <taxon>Bacillati</taxon>
        <taxon>Bacillota</taxon>
        <taxon>Clostridia</taxon>
        <taxon>Eubacteriales</taxon>
        <taxon>Clostridiaceae</taxon>
        <taxon>Clostridium</taxon>
    </lineage>
</organism>
<dbReference type="STRING" id="1561.NPD11_686"/>
<dbReference type="InterPro" id="IPR003439">
    <property type="entry name" value="ABC_transporter-like_ATP-bd"/>
</dbReference>